<dbReference type="EMBL" id="CAIJEO010000002">
    <property type="protein sequence ID" value="CAD0086004.1"/>
    <property type="molecule type" value="Genomic_DNA"/>
</dbReference>
<evidence type="ECO:0008006" key="6">
    <source>
        <dbReference type="Google" id="ProtNLM"/>
    </source>
</evidence>
<name>A0A9N8P8U2_9PEZI</name>
<evidence type="ECO:0000313" key="5">
    <source>
        <dbReference type="Proteomes" id="UP000714618"/>
    </source>
</evidence>
<dbReference type="InterPro" id="IPR050613">
    <property type="entry name" value="Sec_Metabolite_Reg"/>
</dbReference>
<protein>
    <recommendedName>
        <fullName evidence="6">Transcription factor domain-containing protein</fullName>
    </recommendedName>
</protein>
<evidence type="ECO:0000313" key="4">
    <source>
        <dbReference type="EMBL" id="CAD0086004.1"/>
    </source>
</evidence>
<keyword evidence="2" id="KW-0539">Nucleus</keyword>
<dbReference type="PANTHER" id="PTHR31001:SF40">
    <property type="entry name" value="ZN(II)2CYS6 TRANSCRIPTION FACTOR (EUROFUNG)"/>
    <property type="match status" value="1"/>
</dbReference>
<keyword evidence="5" id="KW-1185">Reference proteome</keyword>
<dbReference type="AlphaFoldDB" id="A0A9N8P8U2"/>
<dbReference type="GO" id="GO:0005634">
    <property type="term" value="C:nucleus"/>
    <property type="evidence" value="ECO:0007669"/>
    <property type="project" value="UniProtKB-SubCell"/>
</dbReference>
<dbReference type="PANTHER" id="PTHR31001">
    <property type="entry name" value="UNCHARACTERIZED TRANSCRIPTIONAL REGULATORY PROTEIN"/>
    <property type="match status" value="1"/>
</dbReference>
<accession>A0A9N8P8U2</accession>
<feature type="non-terminal residue" evidence="4">
    <location>
        <position position="1"/>
    </location>
</feature>
<comment type="subcellular location">
    <subcellularLocation>
        <location evidence="1">Nucleus</location>
    </subcellularLocation>
</comment>
<dbReference type="Proteomes" id="UP000714618">
    <property type="component" value="Unassembled WGS sequence"/>
</dbReference>
<comment type="caution">
    <text evidence="4">The sequence shown here is derived from an EMBL/GenBank/DDBJ whole genome shotgun (WGS) entry which is preliminary data.</text>
</comment>
<sequence length="670" mass="75277">KLCRLVRQPASLAGSPNWPVIMSDQYALDAWALTGPTLASIEYLLSKEDEQIWVLRLGRTYHVMEAQTRESEPPPTAAATPTIRPYPNPGFQGSLSSAAIFSHISPRHHEPGTAQPEPDTVPAGVSVPALLDNDDIACRQGTSLIKLLLEEYPLSTLKDLVSFWLAKGISLSHAESLLDSCIESMDEALNSGQPTDSCMEYLTRNSQSPLLYGPETSFAAYVAQFSGQNARLETLGIFLSAVVRATNDVPFFPTLYKTDEDKFRLRKLATRLSDHALEVCLSLDCLNDLQLAFQYENFIVHTFVDGDQSYSSWRRLGDVIASMLALGYHERVETRSRIPDFLVELRQSAFARIYTDDKEVSIFLGRPPRLSRRFCHFRIPIALDSFEANASAPGTEVVGQANEIKIDYRAGCSWAALCALLKEEILELFIEKNREHCVQRASVIWAKAEAQWKQLPTHMRYDVGCLNDYRRSPFERDFLISARLDHIHIRFLLRFILINSLAQPDDEMIQIAHEMLTLVVQAVLARDRLANSGSGLVWKVILYGLPASGIILLAILEQRNPYHFGGLSRAKVLQNLRILVAEIQIGALSHPREPNFALLTRAAQTIENFLDSEERHDHHPNGQINTHHDAAPGQMGPWASNLNLEAWDFDLGFWENLAEHPFLSNLEFPA</sequence>
<dbReference type="CDD" id="cd12148">
    <property type="entry name" value="fungal_TF_MHR"/>
    <property type="match status" value="1"/>
</dbReference>
<dbReference type="OrthoDB" id="4898680at2759"/>
<evidence type="ECO:0000256" key="2">
    <source>
        <dbReference type="ARBA" id="ARBA00023242"/>
    </source>
</evidence>
<evidence type="ECO:0000256" key="1">
    <source>
        <dbReference type="ARBA" id="ARBA00004123"/>
    </source>
</evidence>
<organism evidence="4 5">
    <name type="scientific">Aureobasidium mustum</name>
    <dbReference type="NCBI Taxonomy" id="2773714"/>
    <lineage>
        <taxon>Eukaryota</taxon>
        <taxon>Fungi</taxon>
        <taxon>Dikarya</taxon>
        <taxon>Ascomycota</taxon>
        <taxon>Pezizomycotina</taxon>
        <taxon>Dothideomycetes</taxon>
        <taxon>Dothideomycetidae</taxon>
        <taxon>Dothideales</taxon>
        <taxon>Saccotheciaceae</taxon>
        <taxon>Aureobasidium</taxon>
    </lineage>
</organism>
<proteinExistence type="predicted"/>
<feature type="region of interest" description="Disordered" evidence="3">
    <location>
        <begin position="106"/>
        <end position="125"/>
    </location>
</feature>
<evidence type="ECO:0000256" key="3">
    <source>
        <dbReference type="SAM" id="MobiDB-lite"/>
    </source>
</evidence>
<gene>
    <name evidence="4" type="ORF">AWRI4233_LOCUS606</name>
</gene>
<reference evidence="4" key="1">
    <citation type="submission" date="2020-06" db="EMBL/GenBank/DDBJ databases">
        <authorList>
            <person name="Onetto C."/>
        </authorList>
    </citation>
    <scope>NUCLEOTIDE SEQUENCE</scope>
</reference>